<feature type="domain" description="Rhodanese" evidence="5">
    <location>
        <begin position="342"/>
        <end position="438"/>
    </location>
</feature>
<dbReference type="PROSITE" id="PS50206">
    <property type="entry name" value="RHODANESE_3"/>
    <property type="match status" value="1"/>
</dbReference>
<dbReference type="GO" id="GO:0008641">
    <property type="term" value="F:ubiquitin-like modifier activating enzyme activity"/>
    <property type="evidence" value="ECO:0007669"/>
    <property type="project" value="InterPro"/>
</dbReference>
<keyword evidence="2" id="KW-0547">Nucleotide-binding</keyword>
<dbReference type="FunFam" id="3.40.50.720:FF:000033">
    <property type="entry name" value="Adenylyltransferase and sulfurtransferase MOCS3"/>
    <property type="match status" value="1"/>
</dbReference>
<dbReference type="GO" id="GO:0005524">
    <property type="term" value="F:ATP binding"/>
    <property type="evidence" value="ECO:0007669"/>
    <property type="project" value="UniProtKB-KW"/>
</dbReference>
<keyword evidence="3" id="KW-0067">ATP-binding</keyword>
<dbReference type="Gene3D" id="3.40.50.720">
    <property type="entry name" value="NAD(P)-binding Rossmann-like Domain"/>
    <property type="match status" value="1"/>
</dbReference>
<sequence length="438" mass="44415">MTTPLAPLVAPGPELSTPELERYARHLALPGVGTEGQRRLAAARVLVVGAGGLGSPALLYLAAAGVGTIGIVDDDAVDTSNLQRQVIHGGSDVGRRKVDSARESIADVNPHVQVVEHALRLDADNALDVLRGYDVVLDGADNFPTRYLVSDAAEVLGLPVVWGSIYRFQGQVSVFWAAPRFAVPDDAPHPDAAGPDPAAGSGEQGPRGVTYRDVFPVPPPPGAAPDCATGGVFGAMCGTVGSVMATEAIKLVTGAGTTLLGRLAVYDALDLSWRQLTVRADPTREPVTALLPGDDAYAAFCGLRPAAQAVATPGAGAGPTGAAGPAPRDVSAPDAAALLRADDAAPFLLDVREDWEAQVRPLPGSTLVPSGAFLGGTQDPGAAAALADLPADRPVLVVCAVGGRSARVADAARAAGLDARSVVGGVQALLDALKTPTL</sequence>
<dbReference type="GO" id="GO:0008146">
    <property type="term" value="F:sulfotransferase activity"/>
    <property type="evidence" value="ECO:0007669"/>
    <property type="project" value="TreeGrafter"/>
</dbReference>
<dbReference type="Gene3D" id="3.40.250.10">
    <property type="entry name" value="Rhodanese-like domain"/>
    <property type="match status" value="1"/>
</dbReference>
<dbReference type="PANTHER" id="PTHR10953">
    <property type="entry name" value="UBIQUITIN-ACTIVATING ENZYME E1"/>
    <property type="match status" value="1"/>
</dbReference>
<dbReference type="PANTHER" id="PTHR10953:SF102">
    <property type="entry name" value="ADENYLYLTRANSFERASE AND SULFURTRANSFERASE MOCS3"/>
    <property type="match status" value="1"/>
</dbReference>
<gene>
    <name evidence="6" type="ORF">SAMN05518682_2435</name>
</gene>
<dbReference type="Pfam" id="PF00581">
    <property type="entry name" value="Rhodanese"/>
    <property type="match status" value="1"/>
</dbReference>
<evidence type="ECO:0000259" key="5">
    <source>
        <dbReference type="PROSITE" id="PS50206"/>
    </source>
</evidence>
<keyword evidence="1 6" id="KW-0808">Transferase</keyword>
<dbReference type="InterPro" id="IPR045886">
    <property type="entry name" value="ThiF/MoeB/HesA"/>
</dbReference>
<reference evidence="7" key="1">
    <citation type="submission" date="2017-01" db="EMBL/GenBank/DDBJ databases">
        <authorList>
            <person name="Varghese N."/>
            <person name="Submissions S."/>
        </authorList>
    </citation>
    <scope>NUCLEOTIDE SEQUENCE [LARGE SCALE GENOMIC DNA]</scope>
    <source>
        <strain evidence="7">3bp</strain>
    </source>
</reference>
<evidence type="ECO:0000256" key="1">
    <source>
        <dbReference type="ARBA" id="ARBA00022679"/>
    </source>
</evidence>
<dbReference type="InterPro" id="IPR000594">
    <property type="entry name" value="ThiF_NAD_FAD-bd"/>
</dbReference>
<evidence type="ECO:0000256" key="2">
    <source>
        <dbReference type="ARBA" id="ARBA00022741"/>
    </source>
</evidence>
<dbReference type="GO" id="GO:0004792">
    <property type="term" value="F:thiosulfate-cyanide sulfurtransferase activity"/>
    <property type="evidence" value="ECO:0007669"/>
    <property type="project" value="TreeGrafter"/>
</dbReference>
<dbReference type="Proteomes" id="UP000186235">
    <property type="component" value="Unassembled WGS sequence"/>
</dbReference>
<dbReference type="AlphaFoldDB" id="A0A1N6SPJ0"/>
<feature type="region of interest" description="Disordered" evidence="4">
    <location>
        <begin position="186"/>
        <end position="210"/>
    </location>
</feature>
<dbReference type="CDD" id="cd00757">
    <property type="entry name" value="ThiF_MoeB_HesA_family"/>
    <property type="match status" value="1"/>
</dbReference>
<dbReference type="EMBL" id="FTMI01000004">
    <property type="protein sequence ID" value="SIQ42846.1"/>
    <property type="molecule type" value="Genomic_DNA"/>
</dbReference>
<evidence type="ECO:0000313" key="6">
    <source>
        <dbReference type="EMBL" id="SIQ42846.1"/>
    </source>
</evidence>
<name>A0A1N6SPJ0_9MICO</name>
<dbReference type="InterPro" id="IPR035985">
    <property type="entry name" value="Ubiquitin-activating_enz"/>
</dbReference>
<protein>
    <submittedName>
        <fullName evidence="6">Adenylyltransferase and sulfurtransferase</fullName>
    </submittedName>
</protein>
<proteinExistence type="predicted"/>
<keyword evidence="7" id="KW-1185">Reference proteome</keyword>
<dbReference type="Pfam" id="PF00899">
    <property type="entry name" value="ThiF"/>
    <property type="match status" value="1"/>
</dbReference>
<accession>A0A1N6SPJ0</accession>
<organism evidence="6 7">
    <name type="scientific">Cellulosimicrobium aquatile</name>
    <dbReference type="NCBI Taxonomy" id="1612203"/>
    <lineage>
        <taxon>Bacteria</taxon>
        <taxon>Bacillati</taxon>
        <taxon>Actinomycetota</taxon>
        <taxon>Actinomycetes</taxon>
        <taxon>Micrococcales</taxon>
        <taxon>Promicromonosporaceae</taxon>
        <taxon>Cellulosimicrobium</taxon>
    </lineage>
</organism>
<dbReference type="GeneID" id="95684821"/>
<evidence type="ECO:0000256" key="3">
    <source>
        <dbReference type="ARBA" id="ARBA00022840"/>
    </source>
</evidence>
<dbReference type="SMART" id="SM00450">
    <property type="entry name" value="RHOD"/>
    <property type="match status" value="1"/>
</dbReference>
<evidence type="ECO:0000313" key="7">
    <source>
        <dbReference type="Proteomes" id="UP000186235"/>
    </source>
</evidence>
<dbReference type="SUPFAM" id="SSF69572">
    <property type="entry name" value="Activating enzymes of the ubiquitin-like proteins"/>
    <property type="match status" value="1"/>
</dbReference>
<dbReference type="RefSeq" id="WP_061268637.1">
    <property type="nucleotide sequence ID" value="NZ_FTMI01000004.1"/>
</dbReference>
<dbReference type="SUPFAM" id="SSF52821">
    <property type="entry name" value="Rhodanese/Cell cycle control phosphatase"/>
    <property type="match status" value="1"/>
</dbReference>
<dbReference type="InterPro" id="IPR036873">
    <property type="entry name" value="Rhodanese-like_dom_sf"/>
</dbReference>
<keyword evidence="6" id="KW-0548">Nucleotidyltransferase</keyword>
<feature type="compositionally biased region" description="Low complexity" evidence="4">
    <location>
        <begin position="190"/>
        <end position="200"/>
    </location>
</feature>
<evidence type="ECO:0000256" key="4">
    <source>
        <dbReference type="SAM" id="MobiDB-lite"/>
    </source>
</evidence>
<dbReference type="InterPro" id="IPR001763">
    <property type="entry name" value="Rhodanese-like_dom"/>
</dbReference>
<dbReference type="GO" id="GO:0016779">
    <property type="term" value="F:nucleotidyltransferase activity"/>
    <property type="evidence" value="ECO:0007669"/>
    <property type="project" value="UniProtKB-KW"/>
</dbReference>
<dbReference type="GO" id="GO:0005829">
    <property type="term" value="C:cytosol"/>
    <property type="evidence" value="ECO:0007669"/>
    <property type="project" value="TreeGrafter"/>
</dbReference>